<sequence length="326" mass="34122">MENRADGQADERRALALASLIGVDWGSTGLRAFLVGTDGLALAERATSRGASTLSGKEAFAEVLEQVAGDWMRARPDLKVLACGMVGSLHGWLDVPYAVCPANAPALAAGVAVTPNGEAHIVPGLLYDDGELPPDVMRGEETQILGALALRPELQGASCIVLPGTHSKWAQVRDGEVQRFATHMTGELYAVLRQHSVLGRLMESGGGFDEAAFNDGIDAARVNGHLGVGHQMFAARTLGVTGRLPAAALADYLSGLLIGHELRAGLAWRGEAGLDQAPLALVGSRELCRRYELALRRYGDVPSLALDNTAPAGLLTLARAAGLAPN</sequence>
<evidence type="ECO:0000313" key="2">
    <source>
        <dbReference type="Proteomes" id="UP000199391"/>
    </source>
</evidence>
<proteinExistence type="predicted"/>
<keyword evidence="2" id="KW-1185">Reference proteome</keyword>
<keyword evidence="1" id="KW-0418">Kinase</keyword>
<dbReference type="CDD" id="cd24012">
    <property type="entry name" value="ASKHA_NBD_KDGal-kinase"/>
    <property type="match status" value="1"/>
</dbReference>
<dbReference type="Proteomes" id="UP000199391">
    <property type="component" value="Unassembled WGS sequence"/>
</dbReference>
<gene>
    <name evidence="1" type="ORF">SAMN05216552_1003161</name>
</gene>
<dbReference type="InterPro" id="IPR042257">
    <property type="entry name" value="DGOK_C"/>
</dbReference>
<evidence type="ECO:0000313" key="1">
    <source>
        <dbReference type="EMBL" id="SFU45043.1"/>
    </source>
</evidence>
<accession>A0A1I7G9C2</accession>
<dbReference type="InterPro" id="IPR042258">
    <property type="entry name" value="DGOK_N"/>
</dbReference>
<dbReference type="RefSeq" id="WP_093554045.1">
    <property type="nucleotide sequence ID" value="NZ_FPBO01000003.1"/>
</dbReference>
<dbReference type="STRING" id="1035707.SAMN05216552_1003161"/>
<dbReference type="GO" id="GO:0008671">
    <property type="term" value="F:2-dehydro-3-deoxygalactonokinase activity"/>
    <property type="evidence" value="ECO:0007669"/>
    <property type="project" value="InterPro"/>
</dbReference>
<dbReference type="GO" id="GO:0034194">
    <property type="term" value="P:D-galactonate catabolic process"/>
    <property type="evidence" value="ECO:0007669"/>
    <property type="project" value="InterPro"/>
</dbReference>
<reference evidence="2" key="1">
    <citation type="submission" date="2016-10" db="EMBL/GenBank/DDBJ databases">
        <authorList>
            <person name="Varghese N."/>
            <person name="Submissions S."/>
        </authorList>
    </citation>
    <scope>NUCLEOTIDE SEQUENCE [LARGE SCALE GENOMIC DNA]</scope>
    <source>
        <strain evidence="2">CGMCC 1.11014</strain>
    </source>
</reference>
<protein>
    <submittedName>
        <fullName evidence="1">2-keto-3-deoxygalactonate kinase</fullName>
    </submittedName>
</protein>
<dbReference type="InterPro" id="IPR007729">
    <property type="entry name" value="DGOK"/>
</dbReference>
<dbReference type="Gene3D" id="3.30.420.300">
    <property type="entry name" value="2-keto-3-deoxy-galactonokinase, substrate binding domain"/>
    <property type="match status" value="1"/>
</dbReference>
<name>A0A1I7G9C2_9BURK</name>
<keyword evidence="1" id="KW-0808">Transferase</keyword>
<organism evidence="1 2">
    <name type="scientific">Pseudoduganella namucuonensis</name>
    <dbReference type="NCBI Taxonomy" id="1035707"/>
    <lineage>
        <taxon>Bacteria</taxon>
        <taxon>Pseudomonadati</taxon>
        <taxon>Pseudomonadota</taxon>
        <taxon>Betaproteobacteria</taxon>
        <taxon>Burkholderiales</taxon>
        <taxon>Oxalobacteraceae</taxon>
        <taxon>Telluria group</taxon>
        <taxon>Pseudoduganella</taxon>
    </lineage>
</organism>
<dbReference type="OrthoDB" id="256574at2"/>
<dbReference type="Gene3D" id="3.30.420.310">
    <property type="entry name" value="2-keto-3-deoxy-galactonokinase, C-terminal domain"/>
    <property type="match status" value="1"/>
</dbReference>
<dbReference type="EMBL" id="FPBO01000003">
    <property type="protein sequence ID" value="SFU45043.1"/>
    <property type="molecule type" value="Genomic_DNA"/>
</dbReference>
<dbReference type="AlphaFoldDB" id="A0A1I7G9C2"/>
<dbReference type="Pfam" id="PF05035">
    <property type="entry name" value="DGOK"/>
    <property type="match status" value="1"/>
</dbReference>